<name>A0A5B7HYD2_PORTR</name>
<dbReference type="AlphaFoldDB" id="A0A5B7HYD2"/>
<organism evidence="1 2">
    <name type="scientific">Portunus trituberculatus</name>
    <name type="common">Swimming crab</name>
    <name type="synonym">Neptunus trituberculatus</name>
    <dbReference type="NCBI Taxonomy" id="210409"/>
    <lineage>
        <taxon>Eukaryota</taxon>
        <taxon>Metazoa</taxon>
        <taxon>Ecdysozoa</taxon>
        <taxon>Arthropoda</taxon>
        <taxon>Crustacea</taxon>
        <taxon>Multicrustacea</taxon>
        <taxon>Malacostraca</taxon>
        <taxon>Eumalacostraca</taxon>
        <taxon>Eucarida</taxon>
        <taxon>Decapoda</taxon>
        <taxon>Pleocyemata</taxon>
        <taxon>Brachyura</taxon>
        <taxon>Eubrachyura</taxon>
        <taxon>Portunoidea</taxon>
        <taxon>Portunidae</taxon>
        <taxon>Portuninae</taxon>
        <taxon>Portunus</taxon>
    </lineage>
</organism>
<keyword evidence="2" id="KW-1185">Reference proteome</keyword>
<reference evidence="1 2" key="1">
    <citation type="submission" date="2019-05" db="EMBL/GenBank/DDBJ databases">
        <title>Another draft genome of Portunus trituberculatus and its Hox gene families provides insights of decapod evolution.</title>
        <authorList>
            <person name="Jeong J.-H."/>
            <person name="Song I."/>
            <person name="Kim S."/>
            <person name="Choi T."/>
            <person name="Kim D."/>
            <person name="Ryu S."/>
            <person name="Kim W."/>
        </authorList>
    </citation>
    <scope>NUCLEOTIDE SEQUENCE [LARGE SCALE GENOMIC DNA]</scope>
    <source>
        <tissue evidence="1">Muscle</tissue>
    </source>
</reference>
<sequence length="99" mass="11059">MSVAEERRGKTRLRTCKVTMGRDARNEGATIWVAGWEGHSRRLCSPSICTLTLTTRFITQATVGHNDYTARASTVRRGVYGTEERVTRGREAGRWGEAS</sequence>
<dbReference type="EMBL" id="VSRR010037317">
    <property type="protein sequence ID" value="MPC73688.1"/>
    <property type="molecule type" value="Genomic_DNA"/>
</dbReference>
<gene>
    <name evidence="1" type="ORF">E2C01_068023</name>
</gene>
<comment type="caution">
    <text evidence="1">The sequence shown here is derived from an EMBL/GenBank/DDBJ whole genome shotgun (WGS) entry which is preliminary data.</text>
</comment>
<dbReference type="Proteomes" id="UP000324222">
    <property type="component" value="Unassembled WGS sequence"/>
</dbReference>
<accession>A0A5B7HYD2</accession>
<evidence type="ECO:0000313" key="2">
    <source>
        <dbReference type="Proteomes" id="UP000324222"/>
    </source>
</evidence>
<evidence type="ECO:0000313" key="1">
    <source>
        <dbReference type="EMBL" id="MPC73688.1"/>
    </source>
</evidence>
<proteinExistence type="predicted"/>
<protein>
    <submittedName>
        <fullName evidence="1">Uncharacterized protein</fullName>
    </submittedName>
</protein>